<feature type="compositionally biased region" description="Polar residues" evidence="1">
    <location>
        <begin position="22"/>
        <end position="46"/>
    </location>
</feature>
<sequence length="144" mass="15727">MPNKAKKEKDSPKYGKVGKTGGQENSDIEQGSNRKGSNSVPPTTQLLKGKQLGSQMPVKKDKRQSSSRFSLSNNRELQKLPAFKGCCQCLDKRVAGRELQCTTATHLSSPAPLMENVSTGRCMSNAIIVHSCQSLIKQKSLIHN</sequence>
<reference evidence="2" key="1">
    <citation type="journal article" date="2014" name="Nat. Commun.">
        <title>The rainbow trout genome provides novel insights into evolution after whole-genome duplication in vertebrates.</title>
        <authorList>
            <person name="Berthelot C."/>
            <person name="Brunet F."/>
            <person name="Chalopin D."/>
            <person name="Juanchich A."/>
            <person name="Bernard M."/>
            <person name="Noel B."/>
            <person name="Bento P."/>
            <person name="Da Silva C."/>
            <person name="Labadie K."/>
            <person name="Alberti A."/>
            <person name="Aury J.M."/>
            <person name="Louis A."/>
            <person name="Dehais P."/>
            <person name="Bardou P."/>
            <person name="Montfort J."/>
            <person name="Klopp C."/>
            <person name="Cabau C."/>
            <person name="Gaspin C."/>
            <person name="Thorgaard G.H."/>
            <person name="Boussaha M."/>
            <person name="Quillet E."/>
            <person name="Guyomard R."/>
            <person name="Galiana D."/>
            <person name="Bobe J."/>
            <person name="Volff J.N."/>
            <person name="Genet C."/>
            <person name="Wincker P."/>
            <person name="Jaillon O."/>
            <person name="Roest Crollius H."/>
            <person name="Guiguen Y."/>
        </authorList>
    </citation>
    <scope>NUCLEOTIDE SEQUENCE [LARGE SCALE GENOMIC DNA]</scope>
</reference>
<organism evidence="2 3">
    <name type="scientific">Oncorhynchus mykiss</name>
    <name type="common">Rainbow trout</name>
    <name type="synonym">Salmo gairdneri</name>
    <dbReference type="NCBI Taxonomy" id="8022"/>
    <lineage>
        <taxon>Eukaryota</taxon>
        <taxon>Metazoa</taxon>
        <taxon>Chordata</taxon>
        <taxon>Craniata</taxon>
        <taxon>Vertebrata</taxon>
        <taxon>Euteleostomi</taxon>
        <taxon>Actinopterygii</taxon>
        <taxon>Neopterygii</taxon>
        <taxon>Teleostei</taxon>
        <taxon>Protacanthopterygii</taxon>
        <taxon>Salmoniformes</taxon>
        <taxon>Salmonidae</taxon>
        <taxon>Salmoninae</taxon>
        <taxon>Oncorhynchus</taxon>
    </lineage>
</organism>
<dbReference type="EMBL" id="FR904338">
    <property type="protein sequence ID" value="CDQ59971.1"/>
    <property type="molecule type" value="Genomic_DNA"/>
</dbReference>
<dbReference type="Proteomes" id="UP000193380">
    <property type="component" value="Unassembled WGS sequence"/>
</dbReference>
<feature type="region of interest" description="Disordered" evidence="1">
    <location>
        <begin position="1"/>
        <end position="74"/>
    </location>
</feature>
<reference evidence="2" key="2">
    <citation type="submission" date="2014-03" db="EMBL/GenBank/DDBJ databases">
        <authorList>
            <person name="Genoscope - CEA"/>
        </authorList>
    </citation>
    <scope>NUCLEOTIDE SEQUENCE</scope>
</reference>
<evidence type="ECO:0000313" key="2">
    <source>
        <dbReference type="EMBL" id="CDQ59971.1"/>
    </source>
</evidence>
<name>A0A060VYV1_ONCMY</name>
<dbReference type="AlphaFoldDB" id="A0A060VYV1"/>
<accession>A0A060VYV1</accession>
<evidence type="ECO:0000256" key="1">
    <source>
        <dbReference type="SAM" id="MobiDB-lite"/>
    </source>
</evidence>
<feature type="compositionally biased region" description="Basic and acidic residues" evidence="1">
    <location>
        <begin position="1"/>
        <end position="13"/>
    </location>
</feature>
<proteinExistence type="predicted"/>
<dbReference type="STRING" id="8022.A0A060VYV1"/>
<evidence type="ECO:0000313" key="3">
    <source>
        <dbReference type="Proteomes" id="UP000193380"/>
    </source>
</evidence>
<protein>
    <submittedName>
        <fullName evidence="2">Uncharacterized protein</fullName>
    </submittedName>
</protein>
<dbReference type="PaxDb" id="8022-A0A060VYV1"/>
<gene>
    <name evidence="2" type="ORF">GSONMT00080904001</name>
</gene>